<organism evidence="3 4">
    <name type="scientific">Candidatus Auribacter fodinae</name>
    <dbReference type="NCBI Taxonomy" id="2093366"/>
    <lineage>
        <taxon>Bacteria</taxon>
        <taxon>Pseudomonadati</taxon>
        <taxon>Candidatus Auribacterota</taxon>
        <taxon>Candidatus Auribacteria</taxon>
        <taxon>Candidatus Auribacterales</taxon>
        <taxon>Candidatus Auribacteraceae</taxon>
        <taxon>Candidatus Auribacter</taxon>
    </lineage>
</organism>
<evidence type="ECO:0000313" key="4">
    <source>
        <dbReference type="Proteomes" id="UP000266426"/>
    </source>
</evidence>
<proteinExistence type="predicted"/>
<dbReference type="GO" id="GO:0016979">
    <property type="term" value="F:lipoate-protein ligase activity"/>
    <property type="evidence" value="ECO:0007669"/>
    <property type="project" value="UniProtKB-EC"/>
</dbReference>
<dbReference type="Gene3D" id="3.30.930.10">
    <property type="entry name" value="Bira Bifunctional Protein, Domain 2"/>
    <property type="match status" value="1"/>
</dbReference>
<dbReference type="Pfam" id="PF21948">
    <property type="entry name" value="LplA-B_cat"/>
    <property type="match status" value="1"/>
</dbReference>
<dbReference type="UniPathway" id="UPA00537">
    <property type="reaction ID" value="UER00594"/>
</dbReference>
<dbReference type="EMBL" id="QZJZ01000010">
    <property type="protein sequence ID" value="RJP61726.1"/>
    <property type="molecule type" value="Genomic_DNA"/>
</dbReference>
<dbReference type="AlphaFoldDB" id="A0A3A4R617"/>
<dbReference type="GO" id="GO:0005737">
    <property type="term" value="C:cytoplasm"/>
    <property type="evidence" value="ECO:0007669"/>
    <property type="project" value="TreeGrafter"/>
</dbReference>
<dbReference type="PANTHER" id="PTHR12561">
    <property type="entry name" value="LIPOATE-PROTEIN LIGASE"/>
    <property type="match status" value="1"/>
</dbReference>
<dbReference type="EC" id="6.3.1.20" evidence="3"/>
<dbReference type="GO" id="GO:0009249">
    <property type="term" value="P:protein lipoylation"/>
    <property type="evidence" value="ECO:0007669"/>
    <property type="project" value="InterPro"/>
</dbReference>
<dbReference type="SUPFAM" id="SSF55681">
    <property type="entry name" value="Class II aaRS and biotin synthetases"/>
    <property type="match status" value="1"/>
</dbReference>
<sequence length="335" mass="38150">MGIEAEVIISTTTDSWKNLATEELLLNTLDPNTCRLFLYVNSDVVVIGKNQNPWKECRVNRLEHEGCRLARRSSGGGTVFHDTGNLNYSFIMPVGAFDIDRQFGIVLKAMSALGVNAVCSERRDIRVMGDKCSGNAMCYRKSAAMHHGTIMVDVKIPKLYRYLTPSDIVVKTHAVQSIPSLVTNLKKIVPDITIEKVMDAICGSFREEYGTYTLRNDADYQQSSEWAELYEKHRSWEWRFGRTPRYEITMQKDFSKGYGWFIFNVNEGKIVDVSVSGEPFDEEAVQKLKLCWTGKIFHVDCLADSVSQADANSGDDLFLEIEKWLRDKSFNYKEV</sequence>
<accession>A0A3A4R617</accession>
<dbReference type="InterPro" id="IPR004562">
    <property type="entry name" value="LipoylTrfase_LipoateP_Ligase"/>
</dbReference>
<dbReference type="InterPro" id="IPR004143">
    <property type="entry name" value="BPL_LPL_catalytic"/>
</dbReference>
<evidence type="ECO:0000256" key="1">
    <source>
        <dbReference type="ARBA" id="ARBA00005085"/>
    </source>
</evidence>
<name>A0A3A4R617_9BACT</name>
<reference evidence="3 4" key="1">
    <citation type="journal article" date="2017" name="ISME J.">
        <title>Energy and carbon metabolisms in a deep terrestrial subsurface fluid microbial community.</title>
        <authorList>
            <person name="Momper L."/>
            <person name="Jungbluth S.P."/>
            <person name="Lee M.D."/>
            <person name="Amend J.P."/>
        </authorList>
    </citation>
    <scope>NUCLEOTIDE SEQUENCE [LARGE SCALE GENOMIC DNA]</scope>
    <source>
        <strain evidence="3">SURF_26</strain>
    </source>
</reference>
<dbReference type="Proteomes" id="UP000266426">
    <property type="component" value="Unassembled WGS sequence"/>
</dbReference>
<dbReference type="PROSITE" id="PS51733">
    <property type="entry name" value="BPL_LPL_CATALYTIC"/>
    <property type="match status" value="1"/>
</dbReference>
<evidence type="ECO:0000313" key="3">
    <source>
        <dbReference type="EMBL" id="RJP61726.1"/>
    </source>
</evidence>
<dbReference type="CDD" id="cd16443">
    <property type="entry name" value="LplA"/>
    <property type="match status" value="1"/>
</dbReference>
<comment type="caution">
    <text evidence="3">The sequence shown here is derived from an EMBL/GenBank/DDBJ whole genome shotgun (WGS) entry which is preliminary data.</text>
</comment>
<keyword evidence="3" id="KW-0436">Ligase</keyword>
<dbReference type="InterPro" id="IPR045864">
    <property type="entry name" value="aa-tRNA-synth_II/BPL/LPL"/>
</dbReference>
<evidence type="ECO:0000259" key="2">
    <source>
        <dbReference type="PROSITE" id="PS51733"/>
    </source>
</evidence>
<dbReference type="Gene3D" id="3.30.390.50">
    <property type="entry name" value="CO dehydrogenase flavoprotein, C-terminal domain"/>
    <property type="match status" value="1"/>
</dbReference>
<dbReference type="PANTHER" id="PTHR12561:SF3">
    <property type="entry name" value="LIPOYLTRANSFERASE 1, MITOCHONDRIAL"/>
    <property type="match status" value="1"/>
</dbReference>
<feature type="domain" description="BPL/LPL catalytic" evidence="2">
    <location>
        <begin position="30"/>
        <end position="213"/>
    </location>
</feature>
<comment type="pathway">
    <text evidence="1">Protein modification; protein lipoylation via exogenous pathway; protein N(6)-(lipoyl)lysine from lipoate: step 2/2.</text>
</comment>
<dbReference type="SUPFAM" id="SSF82649">
    <property type="entry name" value="SufE/NifU"/>
    <property type="match status" value="1"/>
</dbReference>
<protein>
    <submittedName>
        <fullName evidence="3">Lipoate--protein ligase</fullName>
        <ecNumber evidence="3">6.3.1.20</ecNumber>
    </submittedName>
</protein>
<dbReference type="GO" id="GO:0017118">
    <property type="term" value="F:lipoyltransferase activity"/>
    <property type="evidence" value="ECO:0007669"/>
    <property type="project" value="TreeGrafter"/>
</dbReference>
<gene>
    <name evidence="3" type="ORF">C4541_01625</name>
</gene>
<dbReference type="NCBIfam" id="TIGR00545">
    <property type="entry name" value="lipoyltrans"/>
    <property type="match status" value="1"/>
</dbReference>